<evidence type="ECO:0000313" key="3">
    <source>
        <dbReference type="Proteomes" id="UP000570361"/>
    </source>
</evidence>
<keyword evidence="3" id="KW-1185">Reference proteome</keyword>
<dbReference type="InterPro" id="IPR012296">
    <property type="entry name" value="Nuclease_put_TT1808"/>
</dbReference>
<dbReference type="GO" id="GO:0004519">
    <property type="term" value="F:endonuclease activity"/>
    <property type="evidence" value="ECO:0007669"/>
    <property type="project" value="UniProtKB-KW"/>
</dbReference>
<name>A0A7W5B517_9BACL</name>
<dbReference type="SUPFAM" id="SSF52980">
    <property type="entry name" value="Restriction endonuclease-like"/>
    <property type="match status" value="1"/>
</dbReference>
<dbReference type="Pfam" id="PF05685">
    <property type="entry name" value="Uma2"/>
    <property type="match status" value="1"/>
</dbReference>
<comment type="caution">
    <text evidence="2">The sequence shown here is derived from an EMBL/GenBank/DDBJ whole genome shotgun (WGS) entry which is preliminary data.</text>
</comment>
<keyword evidence="2" id="KW-0255">Endonuclease</keyword>
<organism evidence="2 3">
    <name type="scientific">Paenibacillus phyllosphaerae</name>
    <dbReference type="NCBI Taxonomy" id="274593"/>
    <lineage>
        <taxon>Bacteria</taxon>
        <taxon>Bacillati</taxon>
        <taxon>Bacillota</taxon>
        <taxon>Bacilli</taxon>
        <taxon>Bacillales</taxon>
        <taxon>Paenibacillaceae</taxon>
        <taxon>Paenibacillus</taxon>
    </lineage>
</organism>
<feature type="domain" description="Putative restriction endonuclease" evidence="1">
    <location>
        <begin position="15"/>
        <end position="185"/>
    </location>
</feature>
<dbReference type="EMBL" id="JACHXK010000035">
    <property type="protein sequence ID" value="MBB3114560.1"/>
    <property type="molecule type" value="Genomic_DNA"/>
</dbReference>
<reference evidence="2 3" key="1">
    <citation type="submission" date="2020-08" db="EMBL/GenBank/DDBJ databases">
        <title>Genomic Encyclopedia of Type Strains, Phase III (KMG-III): the genomes of soil and plant-associated and newly described type strains.</title>
        <authorList>
            <person name="Whitman W."/>
        </authorList>
    </citation>
    <scope>NUCLEOTIDE SEQUENCE [LARGE SCALE GENOMIC DNA]</scope>
    <source>
        <strain evidence="2 3">CECT 5862</strain>
    </source>
</reference>
<dbReference type="PANTHER" id="PTHR36558:SF1">
    <property type="entry name" value="RESTRICTION ENDONUCLEASE DOMAIN-CONTAINING PROTEIN-RELATED"/>
    <property type="match status" value="1"/>
</dbReference>
<dbReference type="Proteomes" id="UP000570361">
    <property type="component" value="Unassembled WGS sequence"/>
</dbReference>
<evidence type="ECO:0000259" key="1">
    <source>
        <dbReference type="Pfam" id="PF05685"/>
    </source>
</evidence>
<dbReference type="Gene3D" id="3.90.1570.10">
    <property type="entry name" value="tt1808, chain A"/>
    <property type="match status" value="1"/>
</dbReference>
<keyword evidence="2" id="KW-0540">Nuclease</keyword>
<gene>
    <name evidence="2" type="ORF">FHS18_006681</name>
</gene>
<keyword evidence="2" id="KW-0378">Hydrolase</keyword>
<proteinExistence type="predicted"/>
<protein>
    <submittedName>
        <fullName evidence="2">Uma2 family endonuclease</fullName>
    </submittedName>
</protein>
<accession>A0A7W5B517</accession>
<evidence type="ECO:0000313" key="2">
    <source>
        <dbReference type="EMBL" id="MBB3114560.1"/>
    </source>
</evidence>
<dbReference type="InterPro" id="IPR011335">
    <property type="entry name" value="Restrct_endonuc-II-like"/>
</dbReference>
<dbReference type="RefSeq" id="WP_183604594.1">
    <property type="nucleotide sequence ID" value="NZ_JACHXK010000035.1"/>
</dbReference>
<dbReference type="CDD" id="cd06260">
    <property type="entry name" value="DUF820-like"/>
    <property type="match status" value="1"/>
</dbReference>
<sequence length="195" mass="22619">MNMLLPSRQPHKGTFQEWSRQEEHCEWINGVIYHKAAPPSTYHQYASTQLLLKLNAFFKGKGCVVFPAPTDVFFSQDYNYDEPDHVVIPDLSVICNKSQITKERIHGAPTLIVEVLSPSTAFKDYNYKKDLYQRFGVQEYWIVDAQNKSVTIVSLQEDGTYGYFYRHFSEHDTLISDTYPELHIDLSDDIFLSLP</sequence>
<dbReference type="PANTHER" id="PTHR36558">
    <property type="entry name" value="GLR1098 PROTEIN"/>
    <property type="match status" value="1"/>
</dbReference>
<dbReference type="InterPro" id="IPR008538">
    <property type="entry name" value="Uma2"/>
</dbReference>
<dbReference type="AlphaFoldDB" id="A0A7W5B517"/>